<dbReference type="PANTHER" id="PTHR43744:SF3">
    <property type="entry name" value="LACTOSE TRANSPORT SYSTEM PERMEASE PROTEIN LACG"/>
    <property type="match status" value="1"/>
</dbReference>
<evidence type="ECO:0000259" key="8">
    <source>
        <dbReference type="PROSITE" id="PS50928"/>
    </source>
</evidence>
<evidence type="ECO:0000256" key="4">
    <source>
        <dbReference type="ARBA" id="ARBA00022692"/>
    </source>
</evidence>
<dbReference type="GO" id="GO:0055085">
    <property type="term" value="P:transmembrane transport"/>
    <property type="evidence" value="ECO:0007669"/>
    <property type="project" value="InterPro"/>
</dbReference>
<dbReference type="CDD" id="cd06261">
    <property type="entry name" value="TM_PBP2"/>
    <property type="match status" value="1"/>
</dbReference>
<proteinExistence type="inferred from homology"/>
<dbReference type="Pfam" id="PF00528">
    <property type="entry name" value="BPD_transp_1"/>
    <property type="match status" value="1"/>
</dbReference>
<sequence>MIEMRYLKYGLMYVLAVIWVIPLAWTVFTSFRPRDLIVASGWSFEFTLANYKTAWTAAPFGLYYINTIEIVFGILALQLITVILAAYAFARMKFWGKDLLLMLVMVQIMVPPDILIVQNYQVLKMLHLIDTKLGIMIPYFASAFGTFLLRQTFKSVPYELEEAARLDGCNLLQIIMKVYAPLAVPSIISFSIVSISAHWNAFLWPLIVTNSPDNRPLTVGLAIFAHASETGAQFAEVTAATLIIALPLLVGFFAFQKGFINSFMHSGVK</sequence>
<feature type="domain" description="ABC transmembrane type-1" evidence="8">
    <location>
        <begin position="64"/>
        <end position="255"/>
    </location>
</feature>
<dbReference type="OrthoDB" id="9771544at2"/>
<dbReference type="PROSITE" id="PS50928">
    <property type="entry name" value="ABC_TM1"/>
    <property type="match status" value="1"/>
</dbReference>
<feature type="transmembrane region" description="Helical" evidence="7">
    <location>
        <begin position="237"/>
        <end position="255"/>
    </location>
</feature>
<evidence type="ECO:0000256" key="2">
    <source>
        <dbReference type="ARBA" id="ARBA00022448"/>
    </source>
</evidence>
<keyword evidence="2 7" id="KW-0813">Transport</keyword>
<feature type="transmembrane region" description="Helical" evidence="7">
    <location>
        <begin position="63"/>
        <end position="87"/>
    </location>
</feature>
<dbReference type="Gene3D" id="1.10.3720.10">
    <property type="entry name" value="MetI-like"/>
    <property type="match status" value="1"/>
</dbReference>
<evidence type="ECO:0000256" key="5">
    <source>
        <dbReference type="ARBA" id="ARBA00022989"/>
    </source>
</evidence>
<evidence type="ECO:0000256" key="6">
    <source>
        <dbReference type="ARBA" id="ARBA00023136"/>
    </source>
</evidence>
<comment type="similarity">
    <text evidence="7">Belongs to the binding-protein-dependent transport system permease family.</text>
</comment>
<dbReference type="InterPro" id="IPR000515">
    <property type="entry name" value="MetI-like"/>
</dbReference>
<feature type="transmembrane region" description="Helical" evidence="7">
    <location>
        <begin position="133"/>
        <end position="149"/>
    </location>
</feature>
<dbReference type="Proteomes" id="UP000293142">
    <property type="component" value="Unassembled WGS sequence"/>
</dbReference>
<keyword evidence="5 7" id="KW-1133">Transmembrane helix</keyword>
<feature type="transmembrane region" description="Helical" evidence="7">
    <location>
        <begin position="12"/>
        <end position="31"/>
    </location>
</feature>
<evidence type="ECO:0000313" key="10">
    <source>
        <dbReference type="Proteomes" id="UP000293142"/>
    </source>
</evidence>
<gene>
    <name evidence="9" type="ORF">EYB31_32115</name>
</gene>
<protein>
    <submittedName>
        <fullName evidence="9">Carbohydrate ABC transporter permease</fullName>
    </submittedName>
</protein>
<dbReference type="EMBL" id="SIRE01000029">
    <property type="protein sequence ID" value="TBL70888.1"/>
    <property type="molecule type" value="Genomic_DNA"/>
</dbReference>
<dbReference type="PANTHER" id="PTHR43744">
    <property type="entry name" value="ABC TRANSPORTER PERMEASE PROTEIN MG189-RELATED-RELATED"/>
    <property type="match status" value="1"/>
</dbReference>
<comment type="caution">
    <text evidence="9">The sequence shown here is derived from an EMBL/GenBank/DDBJ whole genome shotgun (WGS) entry which is preliminary data.</text>
</comment>
<evidence type="ECO:0000256" key="1">
    <source>
        <dbReference type="ARBA" id="ARBA00004651"/>
    </source>
</evidence>
<comment type="subcellular location">
    <subcellularLocation>
        <location evidence="1 7">Cell membrane</location>
        <topology evidence="1 7">Multi-pass membrane protein</topology>
    </subcellularLocation>
</comment>
<evidence type="ECO:0000256" key="3">
    <source>
        <dbReference type="ARBA" id="ARBA00022475"/>
    </source>
</evidence>
<dbReference type="GO" id="GO:0005886">
    <property type="term" value="C:plasma membrane"/>
    <property type="evidence" value="ECO:0007669"/>
    <property type="project" value="UniProtKB-SubCell"/>
</dbReference>
<keyword evidence="3" id="KW-1003">Cell membrane</keyword>
<evidence type="ECO:0000313" key="9">
    <source>
        <dbReference type="EMBL" id="TBL70888.1"/>
    </source>
</evidence>
<name>A0A4Q9DJ62_9BACL</name>
<feature type="transmembrane region" description="Helical" evidence="7">
    <location>
        <begin position="99"/>
        <end position="121"/>
    </location>
</feature>
<reference evidence="9 10" key="1">
    <citation type="submission" date="2019-02" db="EMBL/GenBank/DDBJ databases">
        <title>Paenibacillus sp. nov., isolated from surface-sterilized tissue of Thalictrum simplex L.</title>
        <authorList>
            <person name="Tuo L."/>
        </authorList>
    </citation>
    <scope>NUCLEOTIDE SEQUENCE [LARGE SCALE GENOMIC DNA]</scope>
    <source>
        <strain evidence="9 10">N2SHLJ1</strain>
    </source>
</reference>
<dbReference type="InterPro" id="IPR035906">
    <property type="entry name" value="MetI-like_sf"/>
</dbReference>
<dbReference type="SUPFAM" id="SSF161098">
    <property type="entry name" value="MetI-like"/>
    <property type="match status" value="1"/>
</dbReference>
<accession>A0A4Q9DJ62</accession>
<keyword evidence="10" id="KW-1185">Reference proteome</keyword>
<dbReference type="AlphaFoldDB" id="A0A4Q9DJ62"/>
<evidence type="ECO:0000256" key="7">
    <source>
        <dbReference type="RuleBase" id="RU363032"/>
    </source>
</evidence>
<feature type="transmembrane region" description="Helical" evidence="7">
    <location>
        <begin position="182"/>
        <end position="207"/>
    </location>
</feature>
<keyword evidence="6 7" id="KW-0472">Membrane</keyword>
<keyword evidence="4 7" id="KW-0812">Transmembrane</keyword>
<organism evidence="9 10">
    <name type="scientific">Paenibacillus thalictri</name>
    <dbReference type="NCBI Taxonomy" id="2527873"/>
    <lineage>
        <taxon>Bacteria</taxon>
        <taxon>Bacillati</taxon>
        <taxon>Bacillota</taxon>
        <taxon>Bacilli</taxon>
        <taxon>Bacillales</taxon>
        <taxon>Paenibacillaceae</taxon>
        <taxon>Paenibacillus</taxon>
    </lineage>
</organism>